<dbReference type="Proteomes" id="UP001500618">
    <property type="component" value="Unassembled WGS sequence"/>
</dbReference>
<name>A0ABP4THA0_9ACTN</name>
<gene>
    <name evidence="1" type="ORF">GCM10009765_40910</name>
</gene>
<sequence length="140" mass="14657">MSWATGYCSAVKRIQLSVYVMPKEYDINSDADLPKAAAGLQTLDAALTTAVTGLRKLPKAPPPAQRADTLAAGELTFYSGLLGKVTQYRTLLPRGGVQYAKAALTVTGVDLASHTSAVETDSVPGLRQAMKATTACELVG</sequence>
<reference evidence="2" key="1">
    <citation type="journal article" date="2019" name="Int. J. Syst. Evol. Microbiol.">
        <title>The Global Catalogue of Microorganisms (GCM) 10K type strain sequencing project: providing services to taxonomists for standard genome sequencing and annotation.</title>
        <authorList>
            <consortium name="The Broad Institute Genomics Platform"/>
            <consortium name="The Broad Institute Genome Sequencing Center for Infectious Disease"/>
            <person name="Wu L."/>
            <person name="Ma J."/>
        </authorList>
    </citation>
    <scope>NUCLEOTIDE SEQUENCE [LARGE SCALE GENOMIC DNA]</scope>
    <source>
        <strain evidence="2">JCM 14718</strain>
    </source>
</reference>
<evidence type="ECO:0000313" key="2">
    <source>
        <dbReference type="Proteomes" id="UP001500618"/>
    </source>
</evidence>
<evidence type="ECO:0000313" key="1">
    <source>
        <dbReference type="EMBL" id="GAA1687227.1"/>
    </source>
</evidence>
<protein>
    <submittedName>
        <fullName evidence="1">Uncharacterized protein</fullName>
    </submittedName>
</protein>
<keyword evidence="2" id="KW-1185">Reference proteome</keyword>
<accession>A0ABP4THA0</accession>
<proteinExistence type="predicted"/>
<organism evidence="1 2">
    <name type="scientific">Fodinicola feengrottensis</name>
    <dbReference type="NCBI Taxonomy" id="435914"/>
    <lineage>
        <taxon>Bacteria</taxon>
        <taxon>Bacillati</taxon>
        <taxon>Actinomycetota</taxon>
        <taxon>Actinomycetes</taxon>
        <taxon>Mycobacteriales</taxon>
        <taxon>Fodinicola</taxon>
    </lineage>
</organism>
<dbReference type="EMBL" id="BAAANY010000014">
    <property type="protein sequence ID" value="GAA1687227.1"/>
    <property type="molecule type" value="Genomic_DNA"/>
</dbReference>
<comment type="caution">
    <text evidence="1">The sequence shown here is derived from an EMBL/GenBank/DDBJ whole genome shotgun (WGS) entry which is preliminary data.</text>
</comment>